<keyword evidence="3" id="KW-1185">Reference proteome</keyword>
<accession>A0A4R0G092</accession>
<keyword evidence="1" id="KW-0175">Coiled coil</keyword>
<proteinExistence type="predicted"/>
<organism evidence="2 3">
    <name type="scientific">Micromonospora zingiberis</name>
    <dbReference type="NCBI Taxonomy" id="2053011"/>
    <lineage>
        <taxon>Bacteria</taxon>
        <taxon>Bacillati</taxon>
        <taxon>Actinomycetota</taxon>
        <taxon>Actinomycetes</taxon>
        <taxon>Micromonosporales</taxon>
        <taxon>Micromonosporaceae</taxon>
        <taxon>Micromonospora</taxon>
    </lineage>
</organism>
<dbReference type="Proteomes" id="UP000292274">
    <property type="component" value="Unassembled WGS sequence"/>
</dbReference>
<evidence type="ECO:0000256" key="1">
    <source>
        <dbReference type="SAM" id="Coils"/>
    </source>
</evidence>
<gene>
    <name evidence="2" type="ORF">E0H26_27915</name>
</gene>
<evidence type="ECO:0000313" key="2">
    <source>
        <dbReference type="EMBL" id="TCB89436.1"/>
    </source>
</evidence>
<dbReference type="RefSeq" id="WP_131309305.1">
    <property type="nucleotide sequence ID" value="NZ_SJJR01000033.1"/>
</dbReference>
<protein>
    <submittedName>
        <fullName evidence="2">Uncharacterized protein</fullName>
    </submittedName>
</protein>
<comment type="caution">
    <text evidence="2">The sequence shown here is derived from an EMBL/GenBank/DDBJ whole genome shotgun (WGS) entry which is preliminary data.</text>
</comment>
<dbReference type="AlphaFoldDB" id="A0A4R0G092"/>
<evidence type="ECO:0000313" key="3">
    <source>
        <dbReference type="Proteomes" id="UP000292274"/>
    </source>
</evidence>
<dbReference type="OrthoDB" id="4380893at2"/>
<feature type="coiled-coil region" evidence="1">
    <location>
        <begin position="12"/>
        <end position="39"/>
    </location>
</feature>
<sequence length="68" mass="7451">MSGHSSRLSADLRWVEAMLTDLQRQIDELAGELRALSHLVHVHTLATLRADTDSTVAPATPTETDDAR</sequence>
<name>A0A4R0G092_9ACTN</name>
<dbReference type="EMBL" id="SJJR01000033">
    <property type="protein sequence ID" value="TCB89436.1"/>
    <property type="molecule type" value="Genomic_DNA"/>
</dbReference>
<reference evidence="2 3" key="1">
    <citation type="submission" date="2019-02" db="EMBL/GenBank/DDBJ databases">
        <title>Jishengella sp. nov., isolated from a root of Zingiber montanum.</title>
        <authorList>
            <person name="Kuncharoen N."/>
            <person name="Kudo T."/>
            <person name="Masahiro Y."/>
            <person name="Ohkuma M."/>
            <person name="Tanasupawat S."/>
        </authorList>
    </citation>
    <scope>NUCLEOTIDE SEQUENCE [LARGE SCALE GENOMIC DNA]</scope>
    <source>
        <strain evidence="2 3">PLAI 1-1</strain>
    </source>
</reference>